<accession>A0ABV9EAQ3</accession>
<feature type="non-terminal residue" evidence="3">
    <location>
        <position position="115"/>
    </location>
</feature>
<evidence type="ECO:0000313" key="3">
    <source>
        <dbReference type="EMBL" id="MFC4585556.1"/>
    </source>
</evidence>
<reference evidence="4" key="1">
    <citation type="journal article" date="2019" name="Int. J. Syst. Evol. Microbiol.">
        <title>The Global Catalogue of Microorganisms (GCM) 10K type strain sequencing project: providing services to taxonomists for standard genome sequencing and annotation.</title>
        <authorList>
            <consortium name="The Broad Institute Genomics Platform"/>
            <consortium name="The Broad Institute Genome Sequencing Center for Infectious Disease"/>
            <person name="Wu L."/>
            <person name="Ma J."/>
        </authorList>
    </citation>
    <scope>NUCLEOTIDE SEQUENCE [LARGE SCALE GENOMIC DNA]</scope>
    <source>
        <strain evidence="4">CCUG 49560</strain>
    </source>
</reference>
<keyword evidence="2" id="KW-0472">Membrane</keyword>
<dbReference type="Proteomes" id="UP001595891">
    <property type="component" value="Unassembled WGS sequence"/>
</dbReference>
<keyword evidence="4" id="KW-1185">Reference proteome</keyword>
<feature type="transmembrane region" description="Helical" evidence="2">
    <location>
        <begin position="43"/>
        <end position="63"/>
    </location>
</feature>
<evidence type="ECO:0000313" key="4">
    <source>
        <dbReference type="Proteomes" id="UP001595891"/>
    </source>
</evidence>
<feature type="transmembrane region" description="Helical" evidence="2">
    <location>
        <begin position="75"/>
        <end position="94"/>
    </location>
</feature>
<sequence>MTTTPTGGSTPGPAGSTTDTAPLPAGGPYQEEPDRPARTGGRLIASGWLPAAVALAVAVAVLVRYDVSPKDVTVFTIYLLTCLTLPGTLLIRALHPAPRTLPEELALGLTLGYAL</sequence>
<feature type="region of interest" description="Disordered" evidence="1">
    <location>
        <begin position="1"/>
        <end position="38"/>
    </location>
</feature>
<evidence type="ECO:0000256" key="2">
    <source>
        <dbReference type="SAM" id="Phobius"/>
    </source>
</evidence>
<gene>
    <name evidence="3" type="ORF">ACFO8L_05710</name>
</gene>
<comment type="caution">
    <text evidence="3">The sequence shown here is derived from an EMBL/GenBank/DDBJ whole genome shotgun (WGS) entry which is preliminary data.</text>
</comment>
<protein>
    <submittedName>
        <fullName evidence="3">Uncharacterized protein</fullName>
    </submittedName>
</protein>
<organism evidence="3 4">
    <name type="scientific">Sphaerisporangium corydalis</name>
    <dbReference type="NCBI Taxonomy" id="1441875"/>
    <lineage>
        <taxon>Bacteria</taxon>
        <taxon>Bacillati</taxon>
        <taxon>Actinomycetota</taxon>
        <taxon>Actinomycetes</taxon>
        <taxon>Streptosporangiales</taxon>
        <taxon>Streptosporangiaceae</taxon>
        <taxon>Sphaerisporangium</taxon>
    </lineage>
</organism>
<dbReference type="RefSeq" id="WP_380706341.1">
    <property type="nucleotide sequence ID" value="NZ_JBHSFN010000002.1"/>
</dbReference>
<name>A0ABV9EAQ3_9ACTN</name>
<keyword evidence="2" id="KW-0812">Transmembrane</keyword>
<feature type="compositionally biased region" description="Low complexity" evidence="1">
    <location>
        <begin position="1"/>
        <end position="22"/>
    </location>
</feature>
<proteinExistence type="predicted"/>
<keyword evidence="2" id="KW-1133">Transmembrane helix</keyword>
<dbReference type="EMBL" id="JBHSFN010000002">
    <property type="protein sequence ID" value="MFC4585556.1"/>
    <property type="molecule type" value="Genomic_DNA"/>
</dbReference>
<evidence type="ECO:0000256" key="1">
    <source>
        <dbReference type="SAM" id="MobiDB-lite"/>
    </source>
</evidence>